<dbReference type="OrthoDB" id="10560562at2759"/>
<dbReference type="InParanoid" id="A2DHJ5"/>
<reference evidence="2" key="1">
    <citation type="submission" date="2006-10" db="EMBL/GenBank/DDBJ databases">
        <authorList>
            <person name="Amadeo P."/>
            <person name="Zhao Q."/>
            <person name="Wortman J."/>
            <person name="Fraser-Liggett C."/>
            <person name="Carlton J."/>
        </authorList>
    </citation>
    <scope>NUCLEOTIDE SEQUENCE</scope>
    <source>
        <strain evidence="2">G3</strain>
    </source>
</reference>
<dbReference type="VEuPathDB" id="TrichDB:TVAGG3_0302440"/>
<evidence type="ECO:0000313" key="2">
    <source>
        <dbReference type="EMBL" id="EAY20043.1"/>
    </source>
</evidence>
<name>A2DHJ5_TRIV3</name>
<dbReference type="RefSeq" id="XP_001581029.1">
    <property type="nucleotide sequence ID" value="XM_001580979.1"/>
</dbReference>
<dbReference type="Proteomes" id="UP000001542">
    <property type="component" value="Unassembled WGS sequence"/>
</dbReference>
<protein>
    <submittedName>
        <fullName evidence="2">Uncharacterized protein</fullName>
    </submittedName>
</protein>
<reference evidence="2" key="2">
    <citation type="journal article" date="2007" name="Science">
        <title>Draft genome sequence of the sexually transmitted pathogen Trichomonas vaginalis.</title>
        <authorList>
            <person name="Carlton J.M."/>
            <person name="Hirt R.P."/>
            <person name="Silva J.C."/>
            <person name="Delcher A.L."/>
            <person name="Schatz M."/>
            <person name="Zhao Q."/>
            <person name="Wortman J.R."/>
            <person name="Bidwell S.L."/>
            <person name="Alsmark U.C.M."/>
            <person name="Besteiro S."/>
            <person name="Sicheritz-Ponten T."/>
            <person name="Noel C.J."/>
            <person name="Dacks J.B."/>
            <person name="Foster P.G."/>
            <person name="Simillion C."/>
            <person name="Van de Peer Y."/>
            <person name="Miranda-Saavedra D."/>
            <person name="Barton G.J."/>
            <person name="Westrop G.D."/>
            <person name="Mueller S."/>
            <person name="Dessi D."/>
            <person name="Fiori P.L."/>
            <person name="Ren Q."/>
            <person name="Paulsen I."/>
            <person name="Zhang H."/>
            <person name="Bastida-Corcuera F.D."/>
            <person name="Simoes-Barbosa A."/>
            <person name="Brown M.T."/>
            <person name="Hayes R.D."/>
            <person name="Mukherjee M."/>
            <person name="Okumura C.Y."/>
            <person name="Schneider R."/>
            <person name="Smith A.J."/>
            <person name="Vanacova S."/>
            <person name="Villalvazo M."/>
            <person name="Haas B.J."/>
            <person name="Pertea M."/>
            <person name="Feldblyum T.V."/>
            <person name="Utterback T.R."/>
            <person name="Shu C.L."/>
            <person name="Osoegawa K."/>
            <person name="de Jong P.J."/>
            <person name="Hrdy I."/>
            <person name="Horvathova L."/>
            <person name="Zubacova Z."/>
            <person name="Dolezal P."/>
            <person name="Malik S.B."/>
            <person name="Logsdon J.M. Jr."/>
            <person name="Henze K."/>
            <person name="Gupta A."/>
            <person name="Wang C.C."/>
            <person name="Dunne R.L."/>
            <person name="Upcroft J.A."/>
            <person name="Upcroft P."/>
            <person name="White O."/>
            <person name="Salzberg S.L."/>
            <person name="Tang P."/>
            <person name="Chiu C.-H."/>
            <person name="Lee Y.-S."/>
            <person name="Embley T.M."/>
            <person name="Coombs G.H."/>
            <person name="Mottram J.C."/>
            <person name="Tachezy J."/>
            <person name="Fraser-Liggett C.M."/>
            <person name="Johnson P.J."/>
        </authorList>
    </citation>
    <scope>NUCLEOTIDE SEQUENCE [LARGE SCALE GENOMIC DNA]</scope>
    <source>
        <strain evidence="2">G3</strain>
    </source>
</reference>
<organism evidence="2 3">
    <name type="scientific">Trichomonas vaginalis (strain ATCC PRA-98 / G3)</name>
    <dbReference type="NCBI Taxonomy" id="412133"/>
    <lineage>
        <taxon>Eukaryota</taxon>
        <taxon>Metamonada</taxon>
        <taxon>Parabasalia</taxon>
        <taxon>Trichomonadida</taxon>
        <taxon>Trichomonadidae</taxon>
        <taxon>Trichomonas</taxon>
    </lineage>
</organism>
<dbReference type="AlphaFoldDB" id="A2DHJ5"/>
<proteinExistence type="predicted"/>
<evidence type="ECO:0000256" key="1">
    <source>
        <dbReference type="SAM" id="MobiDB-lite"/>
    </source>
</evidence>
<feature type="region of interest" description="Disordered" evidence="1">
    <location>
        <begin position="127"/>
        <end position="157"/>
    </location>
</feature>
<keyword evidence="3" id="KW-1185">Reference proteome</keyword>
<gene>
    <name evidence="2" type="ORF">TVAG_365510</name>
</gene>
<accession>A2DHJ5</accession>
<sequence>MNVPIEAPIEIKKKIAKKLQKSGALKRIERKIKLGMMVAVEEIKSEPTEKTHLERLPFKDATINEIKGLQAIYAYLAKRNMTYTLSTLLEESCVKRQANSNYDLLEVLESANQRSFDEDEIVPSVKKLLPQKQSPKAQNKKNTKILSNDYSDDYDEL</sequence>
<evidence type="ECO:0000313" key="3">
    <source>
        <dbReference type="Proteomes" id="UP000001542"/>
    </source>
</evidence>
<dbReference type="KEGG" id="tva:5465563"/>
<dbReference type="VEuPathDB" id="TrichDB:TVAG_365510"/>
<dbReference type="EMBL" id="DS113201">
    <property type="protein sequence ID" value="EAY20043.1"/>
    <property type="molecule type" value="Genomic_DNA"/>
</dbReference>